<feature type="domain" description="LysM" evidence="1">
    <location>
        <begin position="44"/>
        <end position="88"/>
    </location>
</feature>
<dbReference type="PANTHER" id="PTHR20932">
    <property type="entry name" value="LYSM AND PUTATIVE PEPTIDOGLYCAN-BINDING DOMAIN-CONTAINING PROTEIN"/>
    <property type="match status" value="1"/>
</dbReference>
<accession>A0A0T6B560</accession>
<sequence length="209" mass="23466">MNFKEIFTMEDKGMYEKLSIRESARSLKKYGSTSKHVMKNENYIKHIVTSADTLQGIALKYSVTMEQIRRINRLWASDSLFLREHLLIPVNDNTPITSPTSGISTIASTPSTSHLSSENDDVDVNQFLGKIDASIASTKEEVRKAQGLSEYAVTLDFVSERKKPATSRMKKSVNNNSTEAFSTPQAVVTTQGNKIKTSMKKYECQQDEL</sequence>
<organism evidence="2 3">
    <name type="scientific">Oryctes borbonicus</name>
    <dbReference type="NCBI Taxonomy" id="1629725"/>
    <lineage>
        <taxon>Eukaryota</taxon>
        <taxon>Metazoa</taxon>
        <taxon>Ecdysozoa</taxon>
        <taxon>Arthropoda</taxon>
        <taxon>Hexapoda</taxon>
        <taxon>Insecta</taxon>
        <taxon>Pterygota</taxon>
        <taxon>Neoptera</taxon>
        <taxon>Endopterygota</taxon>
        <taxon>Coleoptera</taxon>
        <taxon>Polyphaga</taxon>
        <taxon>Scarabaeiformia</taxon>
        <taxon>Scarabaeidae</taxon>
        <taxon>Dynastinae</taxon>
        <taxon>Oryctes</taxon>
    </lineage>
</organism>
<dbReference type="InterPro" id="IPR045030">
    <property type="entry name" value="LYSM1-4"/>
</dbReference>
<dbReference type="SMART" id="SM00257">
    <property type="entry name" value="LysM"/>
    <property type="match status" value="1"/>
</dbReference>
<dbReference type="OrthoDB" id="2107166at2759"/>
<dbReference type="SUPFAM" id="SSF54106">
    <property type="entry name" value="LysM domain"/>
    <property type="match status" value="1"/>
</dbReference>
<keyword evidence="3" id="KW-1185">Reference proteome</keyword>
<dbReference type="PROSITE" id="PS51782">
    <property type="entry name" value="LYSM"/>
    <property type="match status" value="1"/>
</dbReference>
<evidence type="ECO:0000313" key="3">
    <source>
        <dbReference type="Proteomes" id="UP000051574"/>
    </source>
</evidence>
<proteinExistence type="predicted"/>
<gene>
    <name evidence="2" type="ORF">AMK59_4519</name>
</gene>
<evidence type="ECO:0000313" key="2">
    <source>
        <dbReference type="EMBL" id="KRT82406.1"/>
    </source>
</evidence>
<dbReference type="InterPro" id="IPR018392">
    <property type="entry name" value="LysM"/>
</dbReference>
<dbReference type="EMBL" id="LJIG01009775">
    <property type="protein sequence ID" value="KRT82406.1"/>
    <property type="molecule type" value="Genomic_DNA"/>
</dbReference>
<evidence type="ECO:0000259" key="1">
    <source>
        <dbReference type="PROSITE" id="PS51782"/>
    </source>
</evidence>
<dbReference type="PANTHER" id="PTHR20932:SF8">
    <property type="entry name" value="LD22649P"/>
    <property type="match status" value="1"/>
</dbReference>
<feature type="non-terminal residue" evidence="2">
    <location>
        <position position="209"/>
    </location>
</feature>
<comment type="caution">
    <text evidence="2">The sequence shown here is derived from an EMBL/GenBank/DDBJ whole genome shotgun (WGS) entry which is preliminary data.</text>
</comment>
<dbReference type="Proteomes" id="UP000051574">
    <property type="component" value="Unassembled WGS sequence"/>
</dbReference>
<protein>
    <recommendedName>
        <fullName evidence="1">LysM domain-containing protein</fullName>
    </recommendedName>
</protein>
<dbReference type="Pfam" id="PF01476">
    <property type="entry name" value="LysM"/>
    <property type="match status" value="1"/>
</dbReference>
<dbReference type="InterPro" id="IPR036779">
    <property type="entry name" value="LysM_dom_sf"/>
</dbReference>
<dbReference type="CDD" id="cd00118">
    <property type="entry name" value="LysM"/>
    <property type="match status" value="1"/>
</dbReference>
<reference evidence="2 3" key="1">
    <citation type="submission" date="2015-09" db="EMBL/GenBank/DDBJ databases">
        <title>Draft genome of the scarab beetle Oryctes borbonicus.</title>
        <authorList>
            <person name="Meyer J.M."/>
            <person name="Markov G.V."/>
            <person name="Baskaran P."/>
            <person name="Herrmann M."/>
            <person name="Sommer R.J."/>
            <person name="Roedelsperger C."/>
        </authorList>
    </citation>
    <scope>NUCLEOTIDE SEQUENCE [LARGE SCALE GENOMIC DNA]</scope>
    <source>
        <strain evidence="2">OB123</strain>
        <tissue evidence="2">Whole animal</tissue>
    </source>
</reference>
<dbReference type="AlphaFoldDB" id="A0A0T6B560"/>
<name>A0A0T6B560_9SCAR</name>
<dbReference type="Gene3D" id="3.10.350.10">
    <property type="entry name" value="LysM domain"/>
    <property type="match status" value="1"/>
</dbReference>